<dbReference type="GO" id="GO:0003700">
    <property type="term" value="F:DNA-binding transcription factor activity"/>
    <property type="evidence" value="ECO:0007669"/>
    <property type="project" value="TreeGrafter"/>
</dbReference>
<dbReference type="AlphaFoldDB" id="A0A7U3USK4"/>
<dbReference type="InterPro" id="IPR001647">
    <property type="entry name" value="HTH_TetR"/>
</dbReference>
<dbReference type="Gene3D" id="1.10.10.60">
    <property type="entry name" value="Homeodomain-like"/>
    <property type="match status" value="1"/>
</dbReference>
<feature type="DNA-binding region" description="H-T-H motif" evidence="2">
    <location>
        <begin position="38"/>
        <end position="57"/>
    </location>
</feature>
<dbReference type="SUPFAM" id="SSF48498">
    <property type="entry name" value="Tetracyclin repressor-like, C-terminal domain"/>
    <property type="match status" value="1"/>
</dbReference>
<name>A0A7U3USK4_9ACTN</name>
<dbReference type="Gene3D" id="1.10.357.10">
    <property type="entry name" value="Tetracycline Repressor, domain 2"/>
    <property type="match status" value="1"/>
</dbReference>
<dbReference type="RefSeq" id="WP_202234225.1">
    <property type="nucleotide sequence ID" value="NZ_AP018365.1"/>
</dbReference>
<evidence type="ECO:0000256" key="2">
    <source>
        <dbReference type="PROSITE-ProRule" id="PRU00335"/>
    </source>
</evidence>
<gene>
    <name evidence="4" type="ORF">RVR_4041</name>
</gene>
<evidence type="ECO:0000259" key="3">
    <source>
        <dbReference type="PROSITE" id="PS50977"/>
    </source>
</evidence>
<dbReference type="InterPro" id="IPR041678">
    <property type="entry name" value="TetR_C_16"/>
</dbReference>
<feature type="domain" description="HTH tetR-type" evidence="3">
    <location>
        <begin position="15"/>
        <end position="75"/>
    </location>
</feature>
<dbReference type="InterPro" id="IPR009057">
    <property type="entry name" value="Homeodomain-like_sf"/>
</dbReference>
<dbReference type="PANTHER" id="PTHR30055:SF235">
    <property type="entry name" value="TRANSCRIPTIONAL REGULATORY PROTEIN"/>
    <property type="match status" value="1"/>
</dbReference>
<reference evidence="4 5" key="2">
    <citation type="journal article" date="2011" name="J. Antibiot.">
        <title>Furaquinocins I and J: novel polyketide isoprenoid hybrid compounds from Streptomyces reveromyceticus SN-593.</title>
        <authorList>
            <person name="Panthee S."/>
            <person name="Takahashi S."/>
            <person name="Takagi H."/>
            <person name="Nogawa T."/>
            <person name="Oowada E."/>
            <person name="Uramoto M."/>
            <person name="Osada H."/>
        </authorList>
    </citation>
    <scope>NUCLEOTIDE SEQUENCE [LARGE SCALE GENOMIC DNA]</scope>
    <source>
        <strain evidence="4 5">SN-593</strain>
    </source>
</reference>
<dbReference type="PRINTS" id="PR00455">
    <property type="entry name" value="HTHTETR"/>
</dbReference>
<reference evidence="4 5" key="3">
    <citation type="journal article" date="2011" name="Nat. Chem. Biol.">
        <title>Reveromycin A biosynthesis uses RevG and RevJ for stereospecific spiroacetal formation.</title>
        <authorList>
            <person name="Takahashi S."/>
            <person name="Toyoda A."/>
            <person name="Sekiyama Y."/>
            <person name="Takagi H."/>
            <person name="Nogawa T."/>
            <person name="Uramoto M."/>
            <person name="Suzuki R."/>
            <person name="Koshino H."/>
            <person name="Kumano T."/>
            <person name="Panthee S."/>
            <person name="Dairi T."/>
            <person name="Ishikawa J."/>
            <person name="Ikeda H."/>
            <person name="Sakaki Y."/>
            <person name="Osada H."/>
        </authorList>
    </citation>
    <scope>NUCLEOTIDE SEQUENCE [LARGE SCALE GENOMIC DNA]</scope>
    <source>
        <strain evidence="4 5">SN-593</strain>
    </source>
</reference>
<dbReference type="Pfam" id="PF00440">
    <property type="entry name" value="TetR_N"/>
    <property type="match status" value="1"/>
</dbReference>
<evidence type="ECO:0000313" key="4">
    <source>
        <dbReference type="EMBL" id="BBA98017.1"/>
    </source>
</evidence>
<dbReference type="InterPro" id="IPR036271">
    <property type="entry name" value="Tet_transcr_reg_TetR-rel_C_sf"/>
</dbReference>
<evidence type="ECO:0000256" key="1">
    <source>
        <dbReference type="ARBA" id="ARBA00023125"/>
    </source>
</evidence>
<reference evidence="4 5" key="1">
    <citation type="journal article" date="2010" name="J. Bacteriol.">
        <title>Biochemical characterization of a novel indole prenyltransferase from Streptomyces sp. SN-593.</title>
        <authorList>
            <person name="Takahashi S."/>
            <person name="Takagi H."/>
            <person name="Toyoda A."/>
            <person name="Uramoto M."/>
            <person name="Nogawa T."/>
            <person name="Ueki M."/>
            <person name="Sakaki Y."/>
            <person name="Osada H."/>
        </authorList>
    </citation>
    <scope>NUCLEOTIDE SEQUENCE [LARGE SCALE GENOMIC DNA]</scope>
    <source>
        <strain evidence="4 5">SN-593</strain>
    </source>
</reference>
<sequence length="211" mass="22855">MGDGPARRGRRPGAADTRGAVLAAARRLFLEHGYEAVTLRAIAADAGVDAALISYYFGSKRGLFGASMALVANPAEVLVRVLDGDPATLSLRALRAMLAIWDAEETGPALVAMVRNVMTEESFAVLVKEMLEREVVEKLADRVGGPQAHARAMAFCSQIAGIIMTRYLLALEPIASMPVEDVVRHCGPSLRLALHGRPGIRQERRMRRPDR</sequence>
<evidence type="ECO:0000313" key="5">
    <source>
        <dbReference type="Proteomes" id="UP000595703"/>
    </source>
</evidence>
<accession>A0A7U3USK4</accession>
<organism evidence="4 5">
    <name type="scientific">Actinacidiphila reveromycinica</name>
    <dbReference type="NCBI Taxonomy" id="659352"/>
    <lineage>
        <taxon>Bacteria</taxon>
        <taxon>Bacillati</taxon>
        <taxon>Actinomycetota</taxon>
        <taxon>Actinomycetes</taxon>
        <taxon>Kitasatosporales</taxon>
        <taxon>Streptomycetaceae</taxon>
        <taxon>Actinacidiphila</taxon>
    </lineage>
</organism>
<dbReference type="EMBL" id="AP018365">
    <property type="protein sequence ID" value="BBA98017.1"/>
    <property type="molecule type" value="Genomic_DNA"/>
</dbReference>
<dbReference type="Proteomes" id="UP000595703">
    <property type="component" value="Chromosome"/>
</dbReference>
<keyword evidence="1 2" id="KW-0238">DNA-binding</keyword>
<dbReference type="KEGG" id="arev:RVR_4041"/>
<reference evidence="4 5" key="4">
    <citation type="journal article" date="2020" name="Sci. Rep.">
        <title>beta-carboline chemical signals induce reveromycin production through a LuxR family regulator in Streptomyces sp. SN-593.</title>
        <authorList>
            <person name="Panthee S."/>
            <person name="Kito N."/>
            <person name="Hayashi T."/>
            <person name="Shimizu T."/>
            <person name="Ishikawa J."/>
            <person name="Hamamoto H."/>
            <person name="Osada H."/>
            <person name="Takahashi S."/>
        </authorList>
    </citation>
    <scope>NUCLEOTIDE SEQUENCE [LARGE SCALE GENOMIC DNA]</scope>
    <source>
        <strain evidence="4 5">SN-593</strain>
    </source>
</reference>
<protein>
    <submittedName>
        <fullName evidence="4">Putative TetR family transcriptional regulator</fullName>
    </submittedName>
</protein>
<dbReference type="GO" id="GO:0000976">
    <property type="term" value="F:transcription cis-regulatory region binding"/>
    <property type="evidence" value="ECO:0007669"/>
    <property type="project" value="TreeGrafter"/>
</dbReference>
<dbReference type="PANTHER" id="PTHR30055">
    <property type="entry name" value="HTH-TYPE TRANSCRIPTIONAL REGULATOR RUTR"/>
    <property type="match status" value="1"/>
</dbReference>
<keyword evidence="5" id="KW-1185">Reference proteome</keyword>
<dbReference type="InterPro" id="IPR050109">
    <property type="entry name" value="HTH-type_TetR-like_transc_reg"/>
</dbReference>
<dbReference type="Pfam" id="PF17920">
    <property type="entry name" value="TetR_C_16"/>
    <property type="match status" value="1"/>
</dbReference>
<dbReference type="SUPFAM" id="SSF46689">
    <property type="entry name" value="Homeodomain-like"/>
    <property type="match status" value="1"/>
</dbReference>
<proteinExistence type="predicted"/>
<dbReference type="PROSITE" id="PS50977">
    <property type="entry name" value="HTH_TETR_2"/>
    <property type="match status" value="1"/>
</dbReference>